<dbReference type="InterPro" id="IPR027417">
    <property type="entry name" value="P-loop_NTPase"/>
</dbReference>
<keyword evidence="2" id="KW-0808">Transferase</keyword>
<dbReference type="InterPro" id="IPR008921">
    <property type="entry name" value="DNA_pol3_clamp-load_cplx_C"/>
</dbReference>
<evidence type="ECO:0000259" key="8">
    <source>
        <dbReference type="Pfam" id="PF21694"/>
    </source>
</evidence>
<evidence type="ECO:0000313" key="9">
    <source>
        <dbReference type="EMBL" id="SDS69781.1"/>
    </source>
</evidence>
<dbReference type="Proteomes" id="UP000198983">
    <property type="component" value="Chromosome I"/>
</dbReference>
<dbReference type="OrthoDB" id="8478864at2"/>
<dbReference type="EMBL" id="LT629732">
    <property type="protein sequence ID" value="SDS69781.1"/>
    <property type="molecule type" value="Genomic_DNA"/>
</dbReference>
<dbReference type="NCBIfam" id="TIGR01128">
    <property type="entry name" value="holA"/>
    <property type="match status" value="1"/>
</dbReference>
<evidence type="ECO:0000256" key="3">
    <source>
        <dbReference type="ARBA" id="ARBA00022695"/>
    </source>
</evidence>
<keyword evidence="5" id="KW-0239">DNA-directed DNA polymerase</keyword>
<comment type="similarity">
    <text evidence="6">Belongs to the DNA polymerase HolA subunit family.</text>
</comment>
<dbReference type="GO" id="GO:0006261">
    <property type="term" value="P:DNA-templated DNA replication"/>
    <property type="evidence" value="ECO:0007669"/>
    <property type="project" value="TreeGrafter"/>
</dbReference>
<proteinExistence type="inferred from homology"/>
<feature type="domain" description="DNA polymerase III delta subunit-like C-terminal" evidence="8">
    <location>
        <begin position="212"/>
        <end position="326"/>
    </location>
</feature>
<dbReference type="GO" id="GO:0003677">
    <property type="term" value="F:DNA binding"/>
    <property type="evidence" value="ECO:0007669"/>
    <property type="project" value="InterPro"/>
</dbReference>
<dbReference type="EC" id="2.7.7.7" evidence="1"/>
<keyword evidence="10" id="KW-1185">Reference proteome</keyword>
<dbReference type="Gene3D" id="3.40.50.300">
    <property type="entry name" value="P-loop containing nucleotide triphosphate hydrolases"/>
    <property type="match status" value="1"/>
</dbReference>
<sequence>MLNAMPKKSTQATPGDGVLGTVTLVLGPEELLAERAVAGTVRAVRAADTDADVTDLEASALTAGGLAELTSPSLFASARAVVVRNLDGLPADSVDALVGYARSPQPDVAAVLVHRGGQKGRGVVDKLRKAGVRVVACDSPRPSELPAFVAREVRSAGGRIEEEAAQFLVESIGRDLRSLAAATSQLVSDTDGQPITESVVRRYFAGRAEVTSFAVADAAVAGRTAHALEQLRWALRSGVAPVLVTSALAAGVRGLAKLSGAPRGLREADLAREIGVPPWKVRTLRGQLRGWTDEGLAEALLAVARADADVKGGADDAEYALERAVLAVASARTSAHRR</sequence>
<evidence type="ECO:0000256" key="7">
    <source>
        <dbReference type="ARBA" id="ARBA00049244"/>
    </source>
</evidence>
<comment type="catalytic activity">
    <reaction evidence="7">
        <text>DNA(n) + a 2'-deoxyribonucleoside 5'-triphosphate = DNA(n+1) + diphosphate</text>
        <dbReference type="Rhea" id="RHEA:22508"/>
        <dbReference type="Rhea" id="RHEA-COMP:17339"/>
        <dbReference type="Rhea" id="RHEA-COMP:17340"/>
        <dbReference type="ChEBI" id="CHEBI:33019"/>
        <dbReference type="ChEBI" id="CHEBI:61560"/>
        <dbReference type="ChEBI" id="CHEBI:173112"/>
        <dbReference type="EC" id="2.7.7.7"/>
    </reaction>
</comment>
<keyword evidence="4" id="KW-0235">DNA replication</keyword>
<dbReference type="GO" id="GO:0003887">
    <property type="term" value="F:DNA-directed DNA polymerase activity"/>
    <property type="evidence" value="ECO:0007669"/>
    <property type="project" value="UniProtKB-KW"/>
</dbReference>
<evidence type="ECO:0000256" key="4">
    <source>
        <dbReference type="ARBA" id="ARBA00022705"/>
    </source>
</evidence>
<keyword evidence="3" id="KW-0548">Nucleotidyltransferase</keyword>
<dbReference type="PANTHER" id="PTHR34388">
    <property type="entry name" value="DNA POLYMERASE III SUBUNIT DELTA"/>
    <property type="match status" value="1"/>
</dbReference>
<dbReference type="STRING" id="117157.SAMN04489717_3561"/>
<dbReference type="SUPFAM" id="SSF52540">
    <property type="entry name" value="P-loop containing nucleoside triphosphate hydrolases"/>
    <property type="match status" value="1"/>
</dbReference>
<organism evidence="9 10">
    <name type="scientific">Actinopolymorpha singaporensis</name>
    <dbReference type="NCBI Taxonomy" id="117157"/>
    <lineage>
        <taxon>Bacteria</taxon>
        <taxon>Bacillati</taxon>
        <taxon>Actinomycetota</taxon>
        <taxon>Actinomycetes</taxon>
        <taxon>Propionibacteriales</taxon>
        <taxon>Actinopolymorphaceae</taxon>
        <taxon>Actinopolymorpha</taxon>
    </lineage>
</organism>
<dbReference type="Pfam" id="PF21694">
    <property type="entry name" value="DNA_pol3_delta_C"/>
    <property type="match status" value="1"/>
</dbReference>
<dbReference type="Gene3D" id="1.20.272.10">
    <property type="match status" value="1"/>
</dbReference>
<dbReference type="InterPro" id="IPR005790">
    <property type="entry name" value="DNA_polIII_delta"/>
</dbReference>
<reference evidence="9 10" key="1">
    <citation type="submission" date="2016-10" db="EMBL/GenBank/DDBJ databases">
        <authorList>
            <person name="de Groot N.N."/>
        </authorList>
    </citation>
    <scope>NUCLEOTIDE SEQUENCE [LARGE SCALE GENOMIC DNA]</scope>
    <source>
        <strain evidence="9 10">DSM 22024</strain>
    </source>
</reference>
<dbReference type="AlphaFoldDB" id="A0A1H1UBX5"/>
<evidence type="ECO:0000256" key="2">
    <source>
        <dbReference type="ARBA" id="ARBA00022679"/>
    </source>
</evidence>
<evidence type="ECO:0000313" key="10">
    <source>
        <dbReference type="Proteomes" id="UP000198983"/>
    </source>
</evidence>
<dbReference type="GO" id="GO:0009360">
    <property type="term" value="C:DNA polymerase III complex"/>
    <property type="evidence" value="ECO:0007669"/>
    <property type="project" value="TreeGrafter"/>
</dbReference>
<dbReference type="InterPro" id="IPR048466">
    <property type="entry name" value="DNA_pol3_delta-like_C"/>
</dbReference>
<dbReference type="SUPFAM" id="SSF48019">
    <property type="entry name" value="post-AAA+ oligomerization domain-like"/>
    <property type="match status" value="1"/>
</dbReference>
<name>A0A1H1UBX5_9ACTN</name>
<protein>
    <recommendedName>
        <fullName evidence="1">DNA-directed DNA polymerase</fullName>
        <ecNumber evidence="1">2.7.7.7</ecNumber>
    </recommendedName>
</protein>
<dbReference type="Gene3D" id="1.10.8.60">
    <property type="match status" value="1"/>
</dbReference>
<evidence type="ECO:0000256" key="5">
    <source>
        <dbReference type="ARBA" id="ARBA00022932"/>
    </source>
</evidence>
<evidence type="ECO:0000256" key="6">
    <source>
        <dbReference type="ARBA" id="ARBA00034754"/>
    </source>
</evidence>
<dbReference type="PANTHER" id="PTHR34388:SF1">
    <property type="entry name" value="DNA POLYMERASE III SUBUNIT DELTA"/>
    <property type="match status" value="1"/>
</dbReference>
<evidence type="ECO:0000256" key="1">
    <source>
        <dbReference type="ARBA" id="ARBA00012417"/>
    </source>
</evidence>
<gene>
    <name evidence="9" type="ORF">SAMN04489717_3561</name>
</gene>
<accession>A0A1H1UBX5</accession>